<keyword evidence="2" id="KW-1185">Reference proteome</keyword>
<comment type="caution">
    <text evidence="1">The sequence shown here is derived from an EMBL/GenBank/DDBJ whole genome shotgun (WGS) entry which is preliminary data.</text>
</comment>
<reference evidence="1 2" key="1">
    <citation type="submission" date="2016-02" db="EMBL/GenBank/DDBJ databases">
        <title>Species-wide whole genome sequencing reveals diversity, host range in Lonsdalea quercina.</title>
        <authorList>
            <person name="Li Y."/>
        </authorList>
    </citation>
    <scope>NUCLEOTIDE SEQUENCE [LARGE SCALE GENOMIC DNA]</scope>
    <source>
        <strain evidence="1 2">LMG 26265</strain>
    </source>
</reference>
<gene>
    <name evidence="1" type="ORF">AU512_12995</name>
</gene>
<dbReference type="RefSeq" id="WP_094101766.1">
    <property type="nucleotide sequence ID" value="NZ_LUTQ01000045.1"/>
</dbReference>
<evidence type="ECO:0008006" key="3">
    <source>
        <dbReference type="Google" id="ProtNLM"/>
    </source>
</evidence>
<proteinExistence type="predicted"/>
<protein>
    <recommendedName>
        <fullName evidence="3">Immunity protein 52 domain-containing protein</fullName>
    </recommendedName>
</protein>
<evidence type="ECO:0000313" key="2">
    <source>
        <dbReference type="Proteomes" id="UP000194040"/>
    </source>
</evidence>
<evidence type="ECO:0000313" key="1">
    <source>
        <dbReference type="EMBL" id="OSN08934.1"/>
    </source>
</evidence>
<dbReference type="EMBL" id="LUTQ01000045">
    <property type="protein sequence ID" value="OSN08934.1"/>
    <property type="molecule type" value="Genomic_DNA"/>
</dbReference>
<name>A0ABX3XDQ3_9GAMM</name>
<organism evidence="1 2">
    <name type="scientific">Lonsdalea iberica</name>
    <dbReference type="NCBI Taxonomy" id="1082703"/>
    <lineage>
        <taxon>Bacteria</taxon>
        <taxon>Pseudomonadati</taxon>
        <taxon>Pseudomonadota</taxon>
        <taxon>Gammaproteobacteria</taxon>
        <taxon>Enterobacterales</taxon>
        <taxon>Pectobacteriaceae</taxon>
        <taxon>Lonsdalea</taxon>
    </lineage>
</organism>
<accession>A0ABX3XDQ3</accession>
<sequence>MKELKVTIYKKEEIISIESLLERLLYLSGITSFVRGEMVEWFLTGKSKAQALKRKVFQENKLLDNALLLLDNKIKSLPSITEAVWNHFDDSIVASNYICKSFNNTSYQITIRSPSKTLTFEAMVKYISVLIKDLAPHIISVETNDYSFNQSQTFPDRLPIGWMFYIDEAYDKNKLNLADHMVTVNHDGLPIGSLFMSKKGVFDGENKEDIALANSLEIALVEHEILPTYRTIFKE</sequence>
<dbReference type="Proteomes" id="UP000194040">
    <property type="component" value="Unassembled WGS sequence"/>
</dbReference>